<keyword evidence="3 5" id="KW-1133">Transmembrane helix</keyword>
<keyword evidence="2 5" id="KW-0812">Transmembrane</keyword>
<feature type="transmembrane region" description="Helical" evidence="5">
    <location>
        <begin position="366"/>
        <end position="388"/>
    </location>
</feature>
<feature type="transmembrane region" description="Helical" evidence="5">
    <location>
        <begin position="97"/>
        <end position="125"/>
    </location>
</feature>
<accession>A0ABW6A3R4</accession>
<feature type="transmembrane region" description="Helical" evidence="5">
    <location>
        <begin position="137"/>
        <end position="157"/>
    </location>
</feature>
<dbReference type="PIRSF" id="PIRSF006060">
    <property type="entry name" value="AA_transporter"/>
    <property type="match status" value="1"/>
</dbReference>
<evidence type="ECO:0000313" key="6">
    <source>
        <dbReference type="EMBL" id="MFD2919105.1"/>
    </source>
</evidence>
<comment type="subcellular location">
    <subcellularLocation>
        <location evidence="1">Membrane</location>
        <topology evidence="1">Multi-pass membrane protein</topology>
    </subcellularLocation>
</comment>
<feature type="transmembrane region" description="Helical" evidence="5">
    <location>
        <begin position="246"/>
        <end position="264"/>
    </location>
</feature>
<feature type="transmembrane region" description="Helical" evidence="5">
    <location>
        <begin position="433"/>
        <end position="451"/>
    </location>
</feature>
<comment type="caution">
    <text evidence="6">The sequence shown here is derived from an EMBL/GenBank/DDBJ whole genome shotgun (WGS) entry which is preliminary data.</text>
</comment>
<feature type="transmembrane region" description="Helical" evidence="5">
    <location>
        <begin position="295"/>
        <end position="313"/>
    </location>
</feature>
<sequence>MSVNKTTAPVLPAIAPGNKLNQFDVTILVISFVVGMGIFGTPARVAAASGSPALFFSVWLVGGFVALCGALTYAEIGLRLPAMGGYYKIFSFCYHPSVGFTINALILISNAASLAVVALIGADYISDLLYGRPSGTLFNTLVAVFCVGIFFVVNLLGLRTSSRTQNVLMILKIGLMLIMIASIIKGVTVEPHGHDSNIQVYDFKDNHWFKLFLIACIPVFFSYGGYQQTINFGTEVKRTNILSKGIVSGMIIVVALYMAINYAYTEVIGFEEMKGTSAIGALLLEAWFGTTGAKIFDALMFLSVLAYVNVVLLSNPRVMRAMSLDKVFPKMFAYQHPKTQAMINGLAAFSIMTIIITFFGKQVDNILGFTMFLDSFGMGASAATLFYLRRKKQNEAAINKGFIKTITPLLAAIFVLAYAGIATAVIIDKPTAAIIGLCLLGALAIIYFLVYHKKGVINTL</sequence>
<feature type="transmembrane region" description="Helical" evidence="5">
    <location>
        <begin position="208"/>
        <end position="226"/>
    </location>
</feature>
<dbReference type="PANTHER" id="PTHR11785:SF512">
    <property type="entry name" value="SOBREMESA, ISOFORM B"/>
    <property type="match status" value="1"/>
</dbReference>
<feature type="transmembrane region" description="Helical" evidence="5">
    <location>
        <begin position="53"/>
        <end position="76"/>
    </location>
</feature>
<dbReference type="Pfam" id="PF13520">
    <property type="entry name" value="AA_permease_2"/>
    <property type="match status" value="1"/>
</dbReference>
<gene>
    <name evidence="6" type="ORF">ACFS6H_05225</name>
</gene>
<dbReference type="RefSeq" id="WP_386095966.1">
    <property type="nucleotide sequence ID" value="NZ_JBHUOZ010000001.1"/>
</dbReference>
<evidence type="ECO:0000256" key="5">
    <source>
        <dbReference type="SAM" id="Phobius"/>
    </source>
</evidence>
<protein>
    <submittedName>
        <fullName evidence="6">APC family permease</fullName>
    </submittedName>
</protein>
<dbReference type="InterPro" id="IPR050598">
    <property type="entry name" value="AminoAcid_Transporter"/>
</dbReference>
<organism evidence="6 7">
    <name type="scientific">Terrimonas rubra</name>
    <dbReference type="NCBI Taxonomy" id="1035890"/>
    <lineage>
        <taxon>Bacteria</taxon>
        <taxon>Pseudomonadati</taxon>
        <taxon>Bacteroidota</taxon>
        <taxon>Chitinophagia</taxon>
        <taxon>Chitinophagales</taxon>
        <taxon>Chitinophagaceae</taxon>
        <taxon>Terrimonas</taxon>
    </lineage>
</organism>
<feature type="transmembrane region" description="Helical" evidence="5">
    <location>
        <begin position="25"/>
        <end position="47"/>
    </location>
</feature>
<evidence type="ECO:0000256" key="2">
    <source>
        <dbReference type="ARBA" id="ARBA00022692"/>
    </source>
</evidence>
<dbReference type="Gene3D" id="1.20.1740.10">
    <property type="entry name" value="Amino acid/polyamine transporter I"/>
    <property type="match status" value="1"/>
</dbReference>
<evidence type="ECO:0000256" key="4">
    <source>
        <dbReference type="ARBA" id="ARBA00023136"/>
    </source>
</evidence>
<reference evidence="7" key="1">
    <citation type="journal article" date="2019" name="Int. J. Syst. Evol. Microbiol.">
        <title>The Global Catalogue of Microorganisms (GCM) 10K type strain sequencing project: providing services to taxonomists for standard genome sequencing and annotation.</title>
        <authorList>
            <consortium name="The Broad Institute Genomics Platform"/>
            <consortium name="The Broad Institute Genome Sequencing Center for Infectious Disease"/>
            <person name="Wu L."/>
            <person name="Ma J."/>
        </authorList>
    </citation>
    <scope>NUCLEOTIDE SEQUENCE [LARGE SCALE GENOMIC DNA]</scope>
    <source>
        <strain evidence="7">KCTC 23299</strain>
    </source>
</reference>
<evidence type="ECO:0000256" key="3">
    <source>
        <dbReference type="ARBA" id="ARBA00022989"/>
    </source>
</evidence>
<evidence type="ECO:0000313" key="7">
    <source>
        <dbReference type="Proteomes" id="UP001597511"/>
    </source>
</evidence>
<dbReference type="InterPro" id="IPR002293">
    <property type="entry name" value="AA/rel_permease1"/>
</dbReference>
<dbReference type="Proteomes" id="UP001597511">
    <property type="component" value="Unassembled WGS sequence"/>
</dbReference>
<feature type="transmembrane region" description="Helical" evidence="5">
    <location>
        <begin position="169"/>
        <end position="188"/>
    </location>
</feature>
<keyword evidence="7" id="KW-1185">Reference proteome</keyword>
<proteinExistence type="predicted"/>
<name>A0ABW6A3R4_9BACT</name>
<keyword evidence="4 5" id="KW-0472">Membrane</keyword>
<dbReference type="PANTHER" id="PTHR11785">
    <property type="entry name" value="AMINO ACID TRANSPORTER"/>
    <property type="match status" value="1"/>
</dbReference>
<evidence type="ECO:0000256" key="1">
    <source>
        <dbReference type="ARBA" id="ARBA00004141"/>
    </source>
</evidence>
<feature type="transmembrane region" description="Helical" evidence="5">
    <location>
        <begin position="409"/>
        <end position="427"/>
    </location>
</feature>
<feature type="transmembrane region" description="Helical" evidence="5">
    <location>
        <begin position="341"/>
        <end position="360"/>
    </location>
</feature>
<dbReference type="EMBL" id="JBHUOZ010000001">
    <property type="protein sequence ID" value="MFD2919105.1"/>
    <property type="molecule type" value="Genomic_DNA"/>
</dbReference>